<feature type="binding site" evidence="13">
    <location>
        <position position="139"/>
    </location>
    <ligand>
        <name>substrate</name>
    </ligand>
</feature>
<evidence type="ECO:0000256" key="2">
    <source>
        <dbReference type="ARBA" id="ARBA00001946"/>
    </source>
</evidence>
<sequence length="412" mass="45663">MDTWLDIAPESDFSIHNQPYGIFSTASRRPRVGVAIGDQIIDLAAVAMRGYFQRSGVNPEVLEQSSLNDFISLGKPVWKAVRKNLTDWLTQPDSPLQHLRKECFVPQSEAKMHLPLEIGDYTDFYASEAHATNVGTMFRGKENALMPNWKHLPIAYHGRSSSIVVSGTDIHRPKGQTMPKGATQPIFGPSQALDFELEMAAVIGRDTELGTSISPTEADDHVFGLVLFNDWSARDIQRWEYVPLGPFLGKNFASSISPWVVPLEALESFRVAGPEQQPEPLPYLQSSGLRNYDIQLEVALQPEGGEASMISKTNFQNMYWSIGQMLTHHTVNGCNLRVGDLLASGTISGNSSDSYGSLLELSWNGERPIELPNAVTRTFVEDRDTVILRGYAEKEGVRVGFGEVRTKILPSL</sequence>
<reference evidence="17" key="2">
    <citation type="journal article" date="2024" name="Antonie Van Leeuwenhoek">
        <title>Roseihalotalea indica gen. nov., sp. nov., a halophilic Bacteroidetes from mesopelagic Southwest Indian Ocean with higher carbohydrate metabolic potential.</title>
        <authorList>
            <person name="Chen B."/>
            <person name="Zhang M."/>
            <person name="Lin D."/>
            <person name="Ye J."/>
            <person name="Tang K."/>
        </authorList>
    </citation>
    <scope>NUCLEOTIDE SEQUENCE</scope>
    <source>
        <strain evidence="17">TK19036</strain>
    </source>
</reference>
<reference evidence="17" key="1">
    <citation type="journal article" date="2023" name="Comput. Struct. Biotechnol. J.">
        <title>Discovery of a novel marine Bacteroidetes with a rich repertoire of carbohydrate-active enzymes.</title>
        <authorList>
            <person name="Chen B."/>
            <person name="Liu G."/>
            <person name="Chen Q."/>
            <person name="Wang H."/>
            <person name="Liu L."/>
            <person name="Tang K."/>
        </authorList>
    </citation>
    <scope>NUCLEOTIDE SEQUENCE</scope>
    <source>
        <strain evidence="17">TK19036</strain>
    </source>
</reference>
<evidence type="ECO:0000256" key="5">
    <source>
        <dbReference type="ARBA" id="ARBA00012094"/>
    </source>
</evidence>
<dbReference type="NCBIfam" id="TIGR01266">
    <property type="entry name" value="fum_ac_acetase"/>
    <property type="match status" value="1"/>
</dbReference>
<dbReference type="EMBL" id="CP120682">
    <property type="protein sequence ID" value="WKN39977.1"/>
    <property type="molecule type" value="Genomic_DNA"/>
</dbReference>
<dbReference type="GO" id="GO:0004334">
    <property type="term" value="F:fumarylacetoacetase activity"/>
    <property type="evidence" value="ECO:0007669"/>
    <property type="project" value="UniProtKB-EC"/>
</dbReference>
<dbReference type="SUPFAM" id="SSF63433">
    <property type="entry name" value="Fumarylacetoacetate hydrolase, FAH, N-terminal domain"/>
    <property type="match status" value="1"/>
</dbReference>
<dbReference type="Pfam" id="PF09298">
    <property type="entry name" value="FAA_hydrolase_N"/>
    <property type="match status" value="1"/>
</dbReference>
<dbReference type="FunFam" id="3.90.850.10:FF:000004">
    <property type="entry name" value="Fumarylacetoacetase"/>
    <property type="match status" value="1"/>
</dbReference>
<dbReference type="PANTHER" id="PTHR43069:SF2">
    <property type="entry name" value="FUMARYLACETOACETASE"/>
    <property type="match status" value="1"/>
</dbReference>
<feature type="binding site" evidence="13">
    <location>
        <position position="241"/>
    </location>
    <ligand>
        <name>substrate</name>
    </ligand>
</feature>
<feature type="binding site" evidence="14">
    <location>
        <position position="230"/>
    </location>
    <ligand>
        <name>Mg(2+)</name>
        <dbReference type="ChEBI" id="CHEBI:18420"/>
    </ligand>
</feature>
<dbReference type="InterPro" id="IPR011234">
    <property type="entry name" value="Fumarylacetoacetase-like_C"/>
</dbReference>
<feature type="domain" description="Fumarylacetoacetase-like C-terminal" evidence="15">
    <location>
        <begin position="122"/>
        <end position="406"/>
    </location>
</feature>
<feature type="binding site" evidence="13">
    <location>
        <position position="125"/>
    </location>
    <ligand>
        <name>substrate</name>
    </ligand>
</feature>
<dbReference type="AlphaFoldDB" id="A0AA49JJT6"/>
<feature type="binding site" evidence="14">
    <location>
        <position position="198"/>
    </location>
    <ligand>
        <name>Ca(2+)</name>
        <dbReference type="ChEBI" id="CHEBI:29108"/>
    </ligand>
</feature>
<evidence type="ECO:0000256" key="12">
    <source>
        <dbReference type="PIRSR" id="PIRSR605959-1"/>
    </source>
</evidence>
<dbReference type="GO" id="GO:0046872">
    <property type="term" value="F:metal ion binding"/>
    <property type="evidence" value="ECO:0007669"/>
    <property type="project" value="UniProtKB-KW"/>
</dbReference>
<keyword evidence="8 14" id="KW-0106">Calcium</keyword>
<dbReference type="GO" id="GO:1902000">
    <property type="term" value="P:homogentisate catabolic process"/>
    <property type="evidence" value="ECO:0007669"/>
    <property type="project" value="TreeGrafter"/>
</dbReference>
<organism evidence="17">
    <name type="scientific">Roseihalotalea indica</name>
    <dbReference type="NCBI Taxonomy" id="2867963"/>
    <lineage>
        <taxon>Bacteria</taxon>
        <taxon>Pseudomonadati</taxon>
        <taxon>Bacteroidota</taxon>
        <taxon>Cytophagia</taxon>
        <taxon>Cytophagales</taxon>
        <taxon>Catalimonadaceae</taxon>
        <taxon>Roseihalotalea</taxon>
    </lineage>
</organism>
<feature type="active site" description="Proton acceptor" evidence="12">
    <location>
        <position position="130"/>
    </location>
</feature>
<comment type="cofactor">
    <cofactor evidence="1 14">
        <name>Ca(2+)</name>
        <dbReference type="ChEBI" id="CHEBI:29108"/>
    </cofactor>
</comment>
<evidence type="ECO:0000313" key="17">
    <source>
        <dbReference type="EMBL" id="WKN39977.1"/>
    </source>
</evidence>
<evidence type="ECO:0000256" key="9">
    <source>
        <dbReference type="ARBA" id="ARBA00022842"/>
    </source>
</evidence>
<evidence type="ECO:0000259" key="16">
    <source>
        <dbReference type="Pfam" id="PF09298"/>
    </source>
</evidence>
<gene>
    <name evidence="17" type="primary">fahA</name>
    <name evidence="17" type="ORF">K4G66_14885</name>
</gene>
<feature type="domain" description="Fumarylacetoacetase N-terminal" evidence="16">
    <location>
        <begin position="16"/>
        <end position="115"/>
    </location>
</feature>
<evidence type="ECO:0000256" key="10">
    <source>
        <dbReference type="ARBA" id="ARBA00022878"/>
    </source>
</evidence>
<evidence type="ECO:0000256" key="13">
    <source>
        <dbReference type="PIRSR" id="PIRSR605959-2"/>
    </source>
</evidence>
<keyword evidence="9 14" id="KW-0460">Magnesium</keyword>
<comment type="similarity">
    <text evidence="4">Belongs to the FAH family.</text>
</comment>
<dbReference type="Gene3D" id="2.30.30.230">
    <property type="entry name" value="Fumarylacetoacetase, N-terminal domain"/>
    <property type="match status" value="1"/>
</dbReference>
<comment type="pathway">
    <text evidence="3">Amino-acid degradation; L-phenylalanine degradation; acetoacetate and fumarate from L-phenylalanine: step 6/6.</text>
</comment>
<dbReference type="GO" id="GO:0006559">
    <property type="term" value="P:L-phenylalanine catabolic process"/>
    <property type="evidence" value="ECO:0007669"/>
    <property type="project" value="UniProtKB-KW"/>
</dbReference>
<dbReference type="InterPro" id="IPR005959">
    <property type="entry name" value="Fumarylacetoacetase"/>
</dbReference>
<feature type="binding site" evidence="14">
    <location>
        <position position="230"/>
    </location>
    <ligand>
        <name>Ca(2+)</name>
        <dbReference type="ChEBI" id="CHEBI:29108"/>
    </ligand>
</feature>
<dbReference type="Gene3D" id="3.90.850.10">
    <property type="entry name" value="Fumarylacetoacetase-like, C-terminal domain"/>
    <property type="match status" value="1"/>
</dbReference>
<feature type="binding site" evidence="13">
    <location>
        <position position="237"/>
    </location>
    <ligand>
        <name>substrate</name>
    </ligand>
</feature>
<dbReference type="PANTHER" id="PTHR43069">
    <property type="entry name" value="FUMARYLACETOACETASE"/>
    <property type="match status" value="1"/>
</dbReference>
<evidence type="ECO:0000256" key="14">
    <source>
        <dbReference type="PIRSR" id="PIRSR605959-3"/>
    </source>
</evidence>
<evidence type="ECO:0000256" key="7">
    <source>
        <dbReference type="ARBA" id="ARBA00022801"/>
    </source>
</evidence>
<keyword evidence="10" id="KW-0828">Tyrosine catabolism</keyword>
<feature type="binding site" evidence="14">
    <location>
        <position position="123"/>
    </location>
    <ligand>
        <name>Ca(2+)</name>
        <dbReference type="ChEBI" id="CHEBI:29108"/>
    </ligand>
</feature>
<dbReference type="EC" id="3.7.1.2" evidence="5"/>
<feature type="binding site" evidence="14">
    <location>
        <position position="250"/>
    </location>
    <ligand>
        <name>Mg(2+)</name>
        <dbReference type="ChEBI" id="CHEBI:18420"/>
    </ligand>
</feature>
<evidence type="ECO:0000256" key="1">
    <source>
        <dbReference type="ARBA" id="ARBA00001913"/>
    </source>
</evidence>
<accession>A0AA49JJT6</accession>
<keyword evidence="7 17" id="KW-0378">Hydrolase</keyword>
<feature type="binding site" evidence="14">
    <location>
        <position position="196"/>
    </location>
    <ligand>
        <name>Ca(2+)</name>
        <dbReference type="ChEBI" id="CHEBI:29108"/>
    </ligand>
</feature>
<dbReference type="SUPFAM" id="SSF56529">
    <property type="entry name" value="FAH"/>
    <property type="match status" value="1"/>
</dbReference>
<name>A0AA49JJT6_9BACT</name>
<dbReference type="InterPro" id="IPR036663">
    <property type="entry name" value="Fumarylacetoacetase_C_sf"/>
</dbReference>
<dbReference type="GO" id="GO:0006572">
    <property type="term" value="P:L-tyrosine catabolic process"/>
    <property type="evidence" value="ECO:0007669"/>
    <property type="project" value="UniProtKB-KW"/>
</dbReference>
<feature type="binding site" evidence="14">
    <location>
        <position position="254"/>
    </location>
    <ligand>
        <name>Mg(2+)</name>
        <dbReference type="ChEBI" id="CHEBI:18420"/>
    </ligand>
</feature>
<comment type="cofactor">
    <cofactor evidence="2 14">
        <name>Mg(2+)</name>
        <dbReference type="ChEBI" id="CHEBI:18420"/>
    </cofactor>
</comment>
<evidence type="ECO:0000256" key="8">
    <source>
        <dbReference type="ARBA" id="ARBA00022837"/>
    </source>
</evidence>
<evidence type="ECO:0000256" key="3">
    <source>
        <dbReference type="ARBA" id="ARBA00004782"/>
    </source>
</evidence>
<evidence type="ECO:0000256" key="4">
    <source>
        <dbReference type="ARBA" id="ARBA00010211"/>
    </source>
</evidence>
<dbReference type="InterPro" id="IPR015377">
    <property type="entry name" value="Fumarylacetoacetase_N"/>
</dbReference>
<keyword evidence="11" id="KW-0585">Phenylalanine catabolism</keyword>
<feature type="binding site" evidence="13">
    <location>
        <position position="346"/>
    </location>
    <ligand>
        <name>substrate</name>
    </ligand>
</feature>
<protein>
    <recommendedName>
        <fullName evidence="5">fumarylacetoacetase</fullName>
        <ecNumber evidence="5">3.7.1.2</ecNumber>
    </recommendedName>
</protein>
<evidence type="ECO:0000259" key="15">
    <source>
        <dbReference type="Pfam" id="PF01557"/>
    </source>
</evidence>
<dbReference type="Pfam" id="PF01557">
    <property type="entry name" value="FAA_hydrolase"/>
    <property type="match status" value="1"/>
</dbReference>
<keyword evidence="6 14" id="KW-0479">Metal-binding</keyword>
<evidence type="ECO:0000256" key="6">
    <source>
        <dbReference type="ARBA" id="ARBA00022723"/>
    </source>
</evidence>
<evidence type="ECO:0000256" key="11">
    <source>
        <dbReference type="ARBA" id="ARBA00023232"/>
    </source>
</evidence>
<proteinExistence type="inferred from homology"/>
<dbReference type="InterPro" id="IPR036462">
    <property type="entry name" value="Fumarylacetoacetase_N_sf"/>
</dbReference>